<dbReference type="Pfam" id="PF26560">
    <property type="entry name" value="UFSP2_MPN_insect"/>
    <property type="match status" value="1"/>
</dbReference>
<comment type="caution">
    <text evidence="2">The sequence shown here is derived from an EMBL/GenBank/DDBJ whole genome shotgun (WGS) entry which is preliminary data.</text>
</comment>
<evidence type="ECO:0000313" key="3">
    <source>
        <dbReference type="Proteomes" id="UP000747542"/>
    </source>
</evidence>
<reference evidence="2" key="1">
    <citation type="journal article" date="2021" name="Sci. Adv.">
        <title>The American lobster genome reveals insights on longevity, neural, and immune adaptations.</title>
        <authorList>
            <person name="Polinski J.M."/>
            <person name="Zimin A.V."/>
            <person name="Clark K.F."/>
            <person name="Kohn A.B."/>
            <person name="Sadowski N."/>
            <person name="Timp W."/>
            <person name="Ptitsyn A."/>
            <person name="Khanna P."/>
            <person name="Romanova D.Y."/>
            <person name="Williams P."/>
            <person name="Greenwood S.J."/>
            <person name="Moroz L.L."/>
            <person name="Walt D.R."/>
            <person name="Bodnar A.G."/>
        </authorList>
    </citation>
    <scope>NUCLEOTIDE SEQUENCE</scope>
    <source>
        <strain evidence="2">GMGI-L3</strain>
    </source>
</reference>
<dbReference type="Proteomes" id="UP000747542">
    <property type="component" value="Unassembled WGS sequence"/>
</dbReference>
<sequence>MEPRLCLLSQLIKRLQSQQDPTEGELYGLTTNEGQVVAVTLVTKAEGLKHDESLLLPVPFTCVGKFQVCKGEHAAPNLEVSV</sequence>
<name>A0A8J5JAE7_HOMAM</name>
<dbReference type="EMBL" id="JAHLQT010046319">
    <property type="protein sequence ID" value="KAG7153806.1"/>
    <property type="molecule type" value="Genomic_DNA"/>
</dbReference>
<feature type="domain" description="UFSP2 N-terminal MPN-like" evidence="1">
    <location>
        <begin position="1"/>
        <end position="75"/>
    </location>
</feature>
<organism evidence="2 3">
    <name type="scientific">Homarus americanus</name>
    <name type="common">American lobster</name>
    <dbReference type="NCBI Taxonomy" id="6706"/>
    <lineage>
        <taxon>Eukaryota</taxon>
        <taxon>Metazoa</taxon>
        <taxon>Ecdysozoa</taxon>
        <taxon>Arthropoda</taxon>
        <taxon>Crustacea</taxon>
        <taxon>Multicrustacea</taxon>
        <taxon>Malacostraca</taxon>
        <taxon>Eumalacostraca</taxon>
        <taxon>Eucarida</taxon>
        <taxon>Decapoda</taxon>
        <taxon>Pleocyemata</taxon>
        <taxon>Astacidea</taxon>
        <taxon>Nephropoidea</taxon>
        <taxon>Nephropidae</taxon>
        <taxon>Homarus</taxon>
    </lineage>
</organism>
<gene>
    <name evidence="2" type="ORF">Hamer_G009495</name>
</gene>
<protein>
    <recommendedName>
        <fullName evidence="1">UFSP2 N-terminal MPN-like domain-containing protein</fullName>
    </recommendedName>
</protein>
<keyword evidence="3" id="KW-1185">Reference proteome</keyword>
<evidence type="ECO:0000259" key="1">
    <source>
        <dbReference type="Pfam" id="PF26560"/>
    </source>
</evidence>
<dbReference type="InterPro" id="IPR058757">
    <property type="entry name" value="UFSP2_MPN_N"/>
</dbReference>
<evidence type="ECO:0000313" key="2">
    <source>
        <dbReference type="EMBL" id="KAG7153806.1"/>
    </source>
</evidence>
<dbReference type="AlphaFoldDB" id="A0A8J5JAE7"/>
<accession>A0A8J5JAE7</accession>
<proteinExistence type="predicted"/>